<accession>A0A512N3Y9</accession>
<gene>
    <name evidence="3" type="ORF">RSO01_08730</name>
</gene>
<dbReference type="OrthoDB" id="8477406at2"/>
<reference evidence="3 4" key="1">
    <citation type="submission" date="2019-07" db="EMBL/GenBank/DDBJ databases">
        <title>Whole genome shotgun sequence of Reyranella soli NBRC 108950.</title>
        <authorList>
            <person name="Hosoyama A."/>
            <person name="Uohara A."/>
            <person name="Ohji S."/>
            <person name="Ichikawa N."/>
        </authorList>
    </citation>
    <scope>NUCLEOTIDE SEQUENCE [LARGE SCALE GENOMIC DNA]</scope>
    <source>
        <strain evidence="3 4">NBRC 108950</strain>
    </source>
</reference>
<dbReference type="RefSeq" id="WP_147146604.1">
    <property type="nucleotide sequence ID" value="NZ_BKAJ01000016.1"/>
</dbReference>
<dbReference type="PANTHER" id="PTHR43244:SF1">
    <property type="entry name" value="5,10-METHYLENETETRAHYDROMETHANOPTERIN REDUCTASE"/>
    <property type="match status" value="1"/>
</dbReference>
<dbReference type="CDD" id="cd01097">
    <property type="entry name" value="Tetrahydromethanopterin_reductase"/>
    <property type="match status" value="1"/>
</dbReference>
<keyword evidence="1" id="KW-0560">Oxidoreductase</keyword>
<sequence>MKFGVTVVPRITDWKLFVDLEAMGYDAVWAADSQMLYSDAYATLALAAEHTSRIQLGTGVSVAGVRLAPVTAHSIATINKLAPGRTFLGIGTGHTAMRVMGKDPVKAREFREYLRVLRALLHGQEVDYALGADGQKTDIRFLHPDEGFIDVEHPVPIYVAADGPLALKTAGAYGDGRVCSHNQTKARLQKSLDTMREGASAVGRTLPDTFHTTALSYACVLRPGESMTSDRVIDEIGPMAAATLHYWWELYQIDGDTSTVAGRCRDLWEQYLAFTEKMEIPAAKRYQQIHLGHCAFLPPEERRFITEDLIRSTGGLVGTPDGIIAMLREREAMGLNEISLLPAMKTARQNLKDFADQVIARY</sequence>
<evidence type="ECO:0000256" key="1">
    <source>
        <dbReference type="ARBA" id="ARBA00023002"/>
    </source>
</evidence>
<dbReference type="GO" id="GO:0016705">
    <property type="term" value="F:oxidoreductase activity, acting on paired donors, with incorporation or reduction of molecular oxygen"/>
    <property type="evidence" value="ECO:0007669"/>
    <property type="project" value="InterPro"/>
</dbReference>
<dbReference type="InterPro" id="IPR011251">
    <property type="entry name" value="Luciferase-like_dom"/>
</dbReference>
<dbReference type="InterPro" id="IPR036661">
    <property type="entry name" value="Luciferase-like_sf"/>
</dbReference>
<proteinExistence type="predicted"/>
<dbReference type="Gene3D" id="3.20.20.30">
    <property type="entry name" value="Luciferase-like domain"/>
    <property type="match status" value="1"/>
</dbReference>
<organism evidence="3 4">
    <name type="scientific">Reyranella soli</name>
    <dbReference type="NCBI Taxonomy" id="1230389"/>
    <lineage>
        <taxon>Bacteria</taxon>
        <taxon>Pseudomonadati</taxon>
        <taxon>Pseudomonadota</taxon>
        <taxon>Alphaproteobacteria</taxon>
        <taxon>Hyphomicrobiales</taxon>
        <taxon>Reyranellaceae</taxon>
        <taxon>Reyranella</taxon>
    </lineage>
</organism>
<dbReference type="Pfam" id="PF00296">
    <property type="entry name" value="Bac_luciferase"/>
    <property type="match status" value="1"/>
</dbReference>
<name>A0A512N3Y9_9HYPH</name>
<dbReference type="AlphaFoldDB" id="A0A512N3Y9"/>
<evidence type="ECO:0000313" key="3">
    <source>
        <dbReference type="EMBL" id="GEP53707.1"/>
    </source>
</evidence>
<protein>
    <submittedName>
        <fullName evidence="3">5,10-methylenetetrahydromethanopterin reductase</fullName>
    </submittedName>
</protein>
<dbReference type="EMBL" id="BKAJ01000016">
    <property type="protein sequence ID" value="GEP53707.1"/>
    <property type="molecule type" value="Genomic_DNA"/>
</dbReference>
<evidence type="ECO:0000313" key="4">
    <source>
        <dbReference type="Proteomes" id="UP000321058"/>
    </source>
</evidence>
<keyword evidence="4" id="KW-1185">Reference proteome</keyword>
<dbReference type="SUPFAM" id="SSF51679">
    <property type="entry name" value="Bacterial luciferase-like"/>
    <property type="match status" value="1"/>
</dbReference>
<evidence type="ECO:0000259" key="2">
    <source>
        <dbReference type="Pfam" id="PF00296"/>
    </source>
</evidence>
<comment type="caution">
    <text evidence="3">The sequence shown here is derived from an EMBL/GenBank/DDBJ whole genome shotgun (WGS) entry which is preliminary data.</text>
</comment>
<feature type="domain" description="Luciferase-like" evidence="2">
    <location>
        <begin position="17"/>
        <end position="336"/>
    </location>
</feature>
<dbReference type="InterPro" id="IPR050564">
    <property type="entry name" value="F420-G6PD/mer"/>
</dbReference>
<dbReference type="Proteomes" id="UP000321058">
    <property type="component" value="Unassembled WGS sequence"/>
</dbReference>
<dbReference type="PANTHER" id="PTHR43244">
    <property type="match status" value="1"/>
</dbReference>